<dbReference type="GO" id="GO:0030295">
    <property type="term" value="F:protein kinase activator activity"/>
    <property type="evidence" value="ECO:0007669"/>
    <property type="project" value="TreeGrafter"/>
</dbReference>
<dbReference type="InterPro" id="IPR003018">
    <property type="entry name" value="GAF"/>
</dbReference>
<keyword evidence="16" id="KW-1185">Reference proteome</keyword>
<reference evidence="15 16" key="1">
    <citation type="submission" date="2018-10" db="EMBL/GenBank/DDBJ databases">
        <title>Genomic Encyclopedia of Archaeal and Bacterial Type Strains, Phase II (KMG-II): from individual species to whole genera.</title>
        <authorList>
            <person name="Goeker M."/>
        </authorList>
    </citation>
    <scope>NUCLEOTIDE SEQUENCE [LARGE SCALE GENOMIC DNA]</scope>
    <source>
        <strain evidence="15 16">DSM 45657</strain>
    </source>
</reference>
<evidence type="ECO:0000256" key="11">
    <source>
        <dbReference type="SAM" id="MobiDB-lite"/>
    </source>
</evidence>
<dbReference type="Pfam" id="PF00512">
    <property type="entry name" value="HisKA"/>
    <property type="match status" value="1"/>
</dbReference>
<evidence type="ECO:0000259" key="14">
    <source>
        <dbReference type="PROSITE" id="PS50113"/>
    </source>
</evidence>
<keyword evidence="10" id="KW-0175">Coiled coil</keyword>
<comment type="subcellular location">
    <subcellularLocation>
        <location evidence="2">Cell membrane</location>
    </subcellularLocation>
</comment>
<dbReference type="InterPro" id="IPR036890">
    <property type="entry name" value="HATPase_C_sf"/>
</dbReference>
<dbReference type="InterPro" id="IPR004358">
    <property type="entry name" value="Sig_transdc_His_kin-like_C"/>
</dbReference>
<dbReference type="InterPro" id="IPR035965">
    <property type="entry name" value="PAS-like_dom_sf"/>
</dbReference>
<dbReference type="Gene3D" id="1.10.287.130">
    <property type="match status" value="1"/>
</dbReference>
<evidence type="ECO:0000313" key="16">
    <source>
        <dbReference type="Proteomes" id="UP000282454"/>
    </source>
</evidence>
<dbReference type="Gene3D" id="3.30.450.20">
    <property type="entry name" value="PAS domain"/>
    <property type="match status" value="2"/>
</dbReference>
<dbReference type="SMART" id="SM00387">
    <property type="entry name" value="HATPase_c"/>
    <property type="match status" value="1"/>
</dbReference>
<dbReference type="InterPro" id="IPR013656">
    <property type="entry name" value="PAS_4"/>
</dbReference>
<dbReference type="InterPro" id="IPR029016">
    <property type="entry name" value="GAF-like_dom_sf"/>
</dbReference>
<evidence type="ECO:0000259" key="13">
    <source>
        <dbReference type="PROSITE" id="PS50112"/>
    </source>
</evidence>
<dbReference type="InterPro" id="IPR036097">
    <property type="entry name" value="HisK_dim/P_sf"/>
</dbReference>
<protein>
    <recommendedName>
        <fullName evidence="9">Sensor-like histidine kinase SenX3</fullName>
        <ecNumber evidence="3">2.7.13.3</ecNumber>
    </recommendedName>
</protein>
<dbReference type="SUPFAM" id="SSF55781">
    <property type="entry name" value="GAF domain-like"/>
    <property type="match status" value="1"/>
</dbReference>
<dbReference type="SMART" id="SM00091">
    <property type="entry name" value="PAS"/>
    <property type="match status" value="2"/>
</dbReference>
<comment type="catalytic activity">
    <reaction evidence="1">
        <text>ATP + protein L-histidine = ADP + protein N-phospho-L-histidine.</text>
        <dbReference type="EC" id="2.7.13.3"/>
    </reaction>
</comment>
<dbReference type="PANTHER" id="PTHR42878">
    <property type="entry name" value="TWO-COMPONENT HISTIDINE KINASE"/>
    <property type="match status" value="1"/>
</dbReference>
<dbReference type="NCBIfam" id="TIGR00229">
    <property type="entry name" value="sensory_box"/>
    <property type="match status" value="1"/>
</dbReference>
<dbReference type="SUPFAM" id="SSF55874">
    <property type="entry name" value="ATPase domain of HSP90 chaperone/DNA topoisomerase II/histidine kinase"/>
    <property type="match status" value="1"/>
</dbReference>
<keyword evidence="7" id="KW-0902">Two-component regulatory system</keyword>
<dbReference type="GO" id="GO:0000155">
    <property type="term" value="F:phosphorelay sensor kinase activity"/>
    <property type="evidence" value="ECO:0007669"/>
    <property type="project" value="InterPro"/>
</dbReference>
<dbReference type="InterPro" id="IPR000700">
    <property type="entry name" value="PAS-assoc_C"/>
</dbReference>
<comment type="caution">
    <text evidence="15">The sequence shown here is derived from an EMBL/GenBank/DDBJ whole genome shotgun (WGS) entry which is preliminary data.</text>
</comment>
<sequence>MVDEAARLAALHEYGVLDAPADDELAAVVRVAAMLATVPTATLNLFDENRQCQLTTVGFEGADSPRSAAMCEVVVTTGVPVHVADASTDERFAANPWVTGELARVRGYASVPLITPAGHVLGTLCAFDSEARAFTDEQISALEDLATVVLSLFERRRQARVTAALAEEAQQARALAEDYARQLEARGQLTDAVHESIDVAIVVCDEFGRLSMFNRAAREWHGIDPDAGVDAADWAGRYNLYDRDGVTPLPVPQIPLYRALHEGEVTGQEMVIAPVGRPPARVVCTGRALRRADGSPLGAVVAMSDVTVERAQRRELADRERLLTTVLDTAQDAFVVTDPDGVVTRWNPAAEAMFGWSSIEAGGRRLEELVFPQRADGESLLARAALGNTRLVRVPARRRDGTALLVELSLAPFTWQGEKRFHAFLRDVTEREAARERLALANSELAAANDELDRFTAMVAHDLKSPLTAITAYAEVFAELGDRSPSEVKAVAAIIRSATRMTSMIDDLLAHAKACHEPLSLHAVDLDTLVDDLTTELRTSRGAHITITHDHLPAVPAQPTFLRQVMANLLGNAVKYVAPDVAPRVHITAESTDGWVTIRTTDNGIGIAEQAREKVFALFHREDSGLGYQGTGIGLSTCKRIIERHGGRIWIEPGAVSGTTVCFTIPARSNTAPPQRSGPDHRATSHRRM</sequence>
<dbReference type="GO" id="GO:0007234">
    <property type="term" value="P:osmosensory signaling via phosphorelay pathway"/>
    <property type="evidence" value="ECO:0007669"/>
    <property type="project" value="TreeGrafter"/>
</dbReference>
<dbReference type="Gene3D" id="3.30.565.10">
    <property type="entry name" value="Histidine kinase-like ATPase, C-terminal domain"/>
    <property type="match status" value="1"/>
</dbReference>
<dbReference type="Gene3D" id="3.30.450.40">
    <property type="match status" value="1"/>
</dbReference>
<evidence type="ECO:0000313" key="15">
    <source>
        <dbReference type="EMBL" id="RLK59214.1"/>
    </source>
</evidence>
<dbReference type="SUPFAM" id="SSF55785">
    <property type="entry name" value="PYP-like sensor domain (PAS domain)"/>
    <property type="match status" value="2"/>
</dbReference>
<keyword evidence="6" id="KW-0418">Kinase</keyword>
<evidence type="ECO:0000256" key="6">
    <source>
        <dbReference type="ARBA" id="ARBA00022777"/>
    </source>
</evidence>
<evidence type="ECO:0000256" key="1">
    <source>
        <dbReference type="ARBA" id="ARBA00000085"/>
    </source>
</evidence>
<dbReference type="PANTHER" id="PTHR42878:SF15">
    <property type="entry name" value="BACTERIOPHYTOCHROME"/>
    <property type="match status" value="1"/>
</dbReference>
<proteinExistence type="predicted"/>
<dbReference type="PROSITE" id="PS50112">
    <property type="entry name" value="PAS"/>
    <property type="match status" value="1"/>
</dbReference>
<dbReference type="InterPro" id="IPR050351">
    <property type="entry name" value="BphY/WalK/GraS-like"/>
</dbReference>
<dbReference type="SMART" id="SM00388">
    <property type="entry name" value="HisKA"/>
    <property type="match status" value="1"/>
</dbReference>
<evidence type="ECO:0000256" key="7">
    <source>
        <dbReference type="ARBA" id="ARBA00023012"/>
    </source>
</evidence>
<dbReference type="AlphaFoldDB" id="A0A421B4D6"/>
<organism evidence="15 16">
    <name type="scientific">Actinokineospora cianjurensis</name>
    <dbReference type="NCBI Taxonomy" id="585224"/>
    <lineage>
        <taxon>Bacteria</taxon>
        <taxon>Bacillati</taxon>
        <taxon>Actinomycetota</taxon>
        <taxon>Actinomycetes</taxon>
        <taxon>Pseudonocardiales</taxon>
        <taxon>Pseudonocardiaceae</taxon>
        <taxon>Actinokineospora</taxon>
    </lineage>
</organism>
<evidence type="ECO:0000256" key="10">
    <source>
        <dbReference type="SAM" id="Coils"/>
    </source>
</evidence>
<feature type="domain" description="PAS" evidence="13">
    <location>
        <begin position="319"/>
        <end position="373"/>
    </location>
</feature>
<keyword evidence="5" id="KW-0808">Transferase</keyword>
<dbReference type="EMBL" id="RCDD01000002">
    <property type="protein sequence ID" value="RLK59214.1"/>
    <property type="molecule type" value="Genomic_DNA"/>
</dbReference>
<name>A0A421B4D6_9PSEU</name>
<evidence type="ECO:0000256" key="8">
    <source>
        <dbReference type="ARBA" id="ARBA00023136"/>
    </source>
</evidence>
<dbReference type="CDD" id="cd00082">
    <property type="entry name" value="HisKA"/>
    <property type="match status" value="1"/>
</dbReference>
<feature type="coiled-coil region" evidence="10">
    <location>
        <begin position="431"/>
        <end position="458"/>
    </location>
</feature>
<dbReference type="Pfam" id="PF02518">
    <property type="entry name" value="HATPase_c"/>
    <property type="match status" value="1"/>
</dbReference>
<accession>A0A421B4D6</accession>
<dbReference type="GO" id="GO:0000156">
    <property type="term" value="F:phosphorelay response regulator activity"/>
    <property type="evidence" value="ECO:0007669"/>
    <property type="project" value="TreeGrafter"/>
</dbReference>
<dbReference type="Proteomes" id="UP000282454">
    <property type="component" value="Unassembled WGS sequence"/>
</dbReference>
<dbReference type="SMART" id="SM00065">
    <property type="entry name" value="GAF"/>
    <property type="match status" value="1"/>
</dbReference>
<dbReference type="Pfam" id="PF13185">
    <property type="entry name" value="GAF_2"/>
    <property type="match status" value="1"/>
</dbReference>
<evidence type="ECO:0000256" key="3">
    <source>
        <dbReference type="ARBA" id="ARBA00012438"/>
    </source>
</evidence>
<dbReference type="InterPro" id="IPR003594">
    <property type="entry name" value="HATPase_dom"/>
</dbReference>
<evidence type="ECO:0000256" key="9">
    <source>
        <dbReference type="ARBA" id="ARBA00039401"/>
    </source>
</evidence>
<dbReference type="PROSITE" id="PS50113">
    <property type="entry name" value="PAC"/>
    <property type="match status" value="1"/>
</dbReference>
<dbReference type="SUPFAM" id="SSF47384">
    <property type="entry name" value="Homodimeric domain of signal transducing histidine kinase"/>
    <property type="match status" value="1"/>
</dbReference>
<keyword evidence="4" id="KW-0597">Phosphoprotein</keyword>
<dbReference type="Pfam" id="PF08448">
    <property type="entry name" value="PAS_4"/>
    <property type="match status" value="2"/>
</dbReference>
<feature type="domain" description="PAC" evidence="14">
    <location>
        <begin position="390"/>
        <end position="440"/>
    </location>
</feature>
<evidence type="ECO:0000256" key="4">
    <source>
        <dbReference type="ARBA" id="ARBA00022553"/>
    </source>
</evidence>
<keyword evidence="8" id="KW-0472">Membrane</keyword>
<dbReference type="PRINTS" id="PR00344">
    <property type="entry name" value="BCTRLSENSOR"/>
</dbReference>
<dbReference type="OrthoDB" id="9808408at2"/>
<dbReference type="EC" id="2.7.13.3" evidence="3"/>
<dbReference type="InterPro" id="IPR000014">
    <property type="entry name" value="PAS"/>
</dbReference>
<evidence type="ECO:0000256" key="2">
    <source>
        <dbReference type="ARBA" id="ARBA00004236"/>
    </source>
</evidence>
<dbReference type="GO" id="GO:0005886">
    <property type="term" value="C:plasma membrane"/>
    <property type="evidence" value="ECO:0007669"/>
    <property type="project" value="UniProtKB-SubCell"/>
</dbReference>
<dbReference type="InterPro" id="IPR005467">
    <property type="entry name" value="His_kinase_dom"/>
</dbReference>
<gene>
    <name evidence="15" type="ORF">CLV68_3698</name>
</gene>
<feature type="domain" description="Histidine kinase" evidence="12">
    <location>
        <begin position="458"/>
        <end position="669"/>
    </location>
</feature>
<dbReference type="PROSITE" id="PS50109">
    <property type="entry name" value="HIS_KIN"/>
    <property type="match status" value="1"/>
</dbReference>
<evidence type="ECO:0000259" key="12">
    <source>
        <dbReference type="PROSITE" id="PS50109"/>
    </source>
</evidence>
<feature type="region of interest" description="Disordered" evidence="11">
    <location>
        <begin position="667"/>
        <end position="689"/>
    </location>
</feature>
<dbReference type="InterPro" id="IPR003661">
    <property type="entry name" value="HisK_dim/P_dom"/>
</dbReference>
<dbReference type="CDD" id="cd00130">
    <property type="entry name" value="PAS"/>
    <property type="match status" value="1"/>
</dbReference>
<evidence type="ECO:0000256" key="5">
    <source>
        <dbReference type="ARBA" id="ARBA00022679"/>
    </source>
</evidence>